<feature type="transmembrane region" description="Helical" evidence="5">
    <location>
        <begin position="33"/>
        <end position="53"/>
    </location>
</feature>
<keyword evidence="8" id="KW-1185">Reference proteome</keyword>
<dbReference type="RefSeq" id="WP_321206748.1">
    <property type="nucleotide sequence ID" value="NZ_CAWNJS010000001.1"/>
</dbReference>
<dbReference type="GO" id="GO:0055085">
    <property type="term" value="P:transmembrane transport"/>
    <property type="evidence" value="ECO:0007669"/>
    <property type="project" value="InterPro"/>
</dbReference>
<sequence length="566" mass="60279">MKVKSEEIVIAKTVEAPQFFGVNRLFTNLRGDLAGGLTAAVVALPLALAFAVASGVEPKAGLYTAIVAGIVAAIFGGSPVQITGPTGAMAVILVGIVAKYGLEKVWIAGVMAGIIQIALGVAKLGQLVKFIPYPVTAGFTNGIAVIIFCGQLNNFFGLQLPRQEHFLPGLWQTLTHVEALNWAAVLLAILVIATNILWPKINTTIPGSLMGLVLATAIASYLHLDVPTIGAIPQALPMLQGIPHWNDFGLIRELINPALALAALGSIESLLSAVVADGMTVSEKHNSDRELIGQGLANIIIPFFGGIPATGAIARTAVNVRSGGKTRLSGVIHGVALALIVLTLAPLAAQIPLAALAGILMVVSLRMIEWEAIGLLLRATYSDFAVMILTWLVTILFDLVLAVEVGLIAAGALFIKRMSDLSLAKIPETEVFPPGIPLELSKEIAVYRVDGPVFFGAAERFVTFLREQPEVKYLILRLRFVPNMDTTGLVALEDIYHDLERHNCRLILTGLQPQVQQLLERSGLLQTIGLSNCFETTTDAIYSITPQHSQPVAANLKSPELLELND</sequence>
<proteinExistence type="predicted"/>
<evidence type="ECO:0000313" key="8">
    <source>
        <dbReference type="Proteomes" id="UP000218785"/>
    </source>
</evidence>
<dbReference type="CDD" id="cd07042">
    <property type="entry name" value="STAS_SulP_like_sulfate_transporter"/>
    <property type="match status" value="1"/>
</dbReference>
<dbReference type="Pfam" id="PF01740">
    <property type="entry name" value="STAS"/>
    <property type="match status" value="1"/>
</dbReference>
<keyword evidence="4 5" id="KW-0472">Membrane</keyword>
<reference evidence="7 8" key="1">
    <citation type="submission" date="2017-06" db="EMBL/GenBank/DDBJ databases">
        <title>Genome sequencing of cyanobaciteial culture collection at National Institute for Environmental Studies (NIES).</title>
        <authorList>
            <person name="Hirose Y."/>
            <person name="Shimura Y."/>
            <person name="Fujisawa T."/>
            <person name="Nakamura Y."/>
            <person name="Kawachi M."/>
        </authorList>
    </citation>
    <scope>NUCLEOTIDE SEQUENCE [LARGE SCALE GENOMIC DNA]</scope>
    <source>
        <strain evidence="7 8">NIES-37</strain>
    </source>
</reference>
<evidence type="ECO:0000256" key="1">
    <source>
        <dbReference type="ARBA" id="ARBA00004141"/>
    </source>
</evidence>
<keyword evidence="2 5" id="KW-0812">Transmembrane</keyword>
<dbReference type="GO" id="GO:0016020">
    <property type="term" value="C:membrane"/>
    <property type="evidence" value="ECO:0007669"/>
    <property type="project" value="UniProtKB-SubCell"/>
</dbReference>
<dbReference type="PANTHER" id="PTHR11814">
    <property type="entry name" value="SULFATE TRANSPORTER"/>
    <property type="match status" value="1"/>
</dbReference>
<dbReference type="Gene3D" id="3.30.750.24">
    <property type="entry name" value="STAS domain"/>
    <property type="match status" value="1"/>
</dbReference>
<feature type="domain" description="STAS" evidence="6">
    <location>
        <begin position="434"/>
        <end position="544"/>
    </location>
</feature>
<evidence type="ECO:0000259" key="6">
    <source>
        <dbReference type="PROSITE" id="PS50801"/>
    </source>
</evidence>
<protein>
    <submittedName>
        <fullName evidence="7">Sulfate transporter</fullName>
    </submittedName>
</protein>
<feature type="transmembrane region" description="Helical" evidence="5">
    <location>
        <begin position="204"/>
        <end position="224"/>
    </location>
</feature>
<evidence type="ECO:0000313" key="7">
    <source>
        <dbReference type="EMBL" id="BAY98984.1"/>
    </source>
</evidence>
<organism evidence="7 8">
    <name type="scientific">Tolypothrix tenuis PCC 7101</name>
    <dbReference type="NCBI Taxonomy" id="231146"/>
    <lineage>
        <taxon>Bacteria</taxon>
        <taxon>Bacillati</taxon>
        <taxon>Cyanobacteriota</taxon>
        <taxon>Cyanophyceae</taxon>
        <taxon>Nostocales</taxon>
        <taxon>Tolypothrichaceae</taxon>
        <taxon>Tolypothrix</taxon>
    </lineage>
</organism>
<dbReference type="Proteomes" id="UP000218785">
    <property type="component" value="Chromosome"/>
</dbReference>
<feature type="transmembrane region" description="Helical" evidence="5">
    <location>
        <begin position="296"/>
        <end position="314"/>
    </location>
</feature>
<feature type="transmembrane region" description="Helical" evidence="5">
    <location>
        <begin position="137"/>
        <end position="158"/>
    </location>
</feature>
<dbReference type="InterPro" id="IPR036513">
    <property type="entry name" value="STAS_dom_sf"/>
</dbReference>
<feature type="transmembrane region" description="Helical" evidence="5">
    <location>
        <begin position="179"/>
        <end position="198"/>
    </location>
</feature>
<dbReference type="EMBL" id="AP018248">
    <property type="protein sequence ID" value="BAY98984.1"/>
    <property type="molecule type" value="Genomic_DNA"/>
</dbReference>
<dbReference type="KEGG" id="ttq:NIES37_29620"/>
<feature type="transmembrane region" description="Helical" evidence="5">
    <location>
        <begin position="388"/>
        <end position="415"/>
    </location>
</feature>
<feature type="transmembrane region" description="Helical" evidence="5">
    <location>
        <begin position="82"/>
        <end position="98"/>
    </location>
</feature>
<dbReference type="PROSITE" id="PS50801">
    <property type="entry name" value="STAS"/>
    <property type="match status" value="1"/>
</dbReference>
<evidence type="ECO:0000256" key="2">
    <source>
        <dbReference type="ARBA" id="ARBA00022692"/>
    </source>
</evidence>
<dbReference type="SUPFAM" id="SSF52091">
    <property type="entry name" value="SpoIIaa-like"/>
    <property type="match status" value="1"/>
</dbReference>
<name>A0A1Z4MZU4_9CYAN</name>
<comment type="subcellular location">
    <subcellularLocation>
        <location evidence="1">Membrane</location>
        <topology evidence="1">Multi-pass membrane protein</topology>
    </subcellularLocation>
</comment>
<keyword evidence="3 5" id="KW-1133">Transmembrane helix</keyword>
<accession>A0A1Z4MZU4</accession>
<dbReference type="Pfam" id="PF00916">
    <property type="entry name" value="Sulfate_transp"/>
    <property type="match status" value="1"/>
</dbReference>
<dbReference type="AlphaFoldDB" id="A0A1Z4MZU4"/>
<evidence type="ECO:0000256" key="3">
    <source>
        <dbReference type="ARBA" id="ARBA00022989"/>
    </source>
</evidence>
<feature type="transmembrane region" description="Helical" evidence="5">
    <location>
        <begin position="105"/>
        <end position="125"/>
    </location>
</feature>
<dbReference type="InterPro" id="IPR001902">
    <property type="entry name" value="SLC26A/SulP_fam"/>
</dbReference>
<evidence type="ECO:0000256" key="5">
    <source>
        <dbReference type="SAM" id="Phobius"/>
    </source>
</evidence>
<gene>
    <name evidence="7" type="ORF">NIES37_29620</name>
</gene>
<dbReference type="InterPro" id="IPR002645">
    <property type="entry name" value="STAS_dom"/>
</dbReference>
<feature type="transmembrane region" description="Helical" evidence="5">
    <location>
        <begin position="254"/>
        <end position="276"/>
    </location>
</feature>
<dbReference type="InterPro" id="IPR011547">
    <property type="entry name" value="SLC26A/SulP_dom"/>
</dbReference>
<feature type="transmembrane region" description="Helical" evidence="5">
    <location>
        <begin position="335"/>
        <end position="368"/>
    </location>
</feature>
<evidence type="ECO:0000256" key="4">
    <source>
        <dbReference type="ARBA" id="ARBA00023136"/>
    </source>
</evidence>